<protein>
    <recommendedName>
        <fullName evidence="2">Uncharacterized protein YyaB-like PH domain-containing protein</fullName>
    </recommendedName>
</protein>
<organism evidence="3 4">
    <name type="scientific">Rurimicrobium arvi</name>
    <dbReference type="NCBI Taxonomy" id="2049916"/>
    <lineage>
        <taxon>Bacteria</taxon>
        <taxon>Pseudomonadati</taxon>
        <taxon>Bacteroidota</taxon>
        <taxon>Chitinophagia</taxon>
        <taxon>Chitinophagales</taxon>
        <taxon>Chitinophagaceae</taxon>
        <taxon>Rurimicrobium</taxon>
    </lineage>
</organism>
<dbReference type="EMBL" id="BAABEZ010000022">
    <property type="protein sequence ID" value="GAA4456644.1"/>
    <property type="molecule type" value="Genomic_DNA"/>
</dbReference>
<gene>
    <name evidence="3" type="ORF">GCM10023092_22180</name>
</gene>
<sequence>MPFKSAIQWGLFIPLIIILIGTGVWIACSGFWGILVLNLLLSVFIVQMITGTSYRIADGNLYIRCGITFRQTIPVSSVRRISTTTSILSSPAASLRNRLEIKYGKYNSVIVSPADGAGFVAALQAVNPEIEWRDMRGGKRRSK</sequence>
<dbReference type="RefSeq" id="WP_344826884.1">
    <property type="nucleotide sequence ID" value="NZ_BAABEZ010000022.1"/>
</dbReference>
<feature type="transmembrane region" description="Helical" evidence="1">
    <location>
        <begin position="7"/>
        <end position="26"/>
    </location>
</feature>
<feature type="domain" description="Uncharacterized protein YyaB-like PH" evidence="2">
    <location>
        <begin position="52"/>
        <end position="126"/>
    </location>
</feature>
<evidence type="ECO:0000313" key="4">
    <source>
        <dbReference type="Proteomes" id="UP001501410"/>
    </source>
</evidence>
<accession>A0ABP8MV43</accession>
<keyword evidence="1" id="KW-0472">Membrane</keyword>
<keyword evidence="1" id="KW-0812">Transmembrane</keyword>
<proteinExistence type="predicted"/>
<dbReference type="InterPro" id="IPR009589">
    <property type="entry name" value="PH_YyaB-like"/>
</dbReference>
<feature type="transmembrane region" description="Helical" evidence="1">
    <location>
        <begin position="32"/>
        <end position="54"/>
    </location>
</feature>
<keyword evidence="4" id="KW-1185">Reference proteome</keyword>
<name>A0ABP8MV43_9BACT</name>
<evidence type="ECO:0000313" key="3">
    <source>
        <dbReference type="EMBL" id="GAA4456644.1"/>
    </source>
</evidence>
<dbReference type="PROSITE" id="PS51257">
    <property type="entry name" value="PROKAR_LIPOPROTEIN"/>
    <property type="match status" value="1"/>
</dbReference>
<evidence type="ECO:0000256" key="1">
    <source>
        <dbReference type="SAM" id="Phobius"/>
    </source>
</evidence>
<evidence type="ECO:0000259" key="2">
    <source>
        <dbReference type="Pfam" id="PF06713"/>
    </source>
</evidence>
<comment type="caution">
    <text evidence="3">The sequence shown here is derived from an EMBL/GenBank/DDBJ whole genome shotgun (WGS) entry which is preliminary data.</text>
</comment>
<keyword evidence="1" id="KW-1133">Transmembrane helix</keyword>
<reference evidence="4" key="1">
    <citation type="journal article" date="2019" name="Int. J. Syst. Evol. Microbiol.">
        <title>The Global Catalogue of Microorganisms (GCM) 10K type strain sequencing project: providing services to taxonomists for standard genome sequencing and annotation.</title>
        <authorList>
            <consortium name="The Broad Institute Genomics Platform"/>
            <consortium name="The Broad Institute Genome Sequencing Center for Infectious Disease"/>
            <person name="Wu L."/>
            <person name="Ma J."/>
        </authorList>
    </citation>
    <scope>NUCLEOTIDE SEQUENCE [LARGE SCALE GENOMIC DNA]</scope>
    <source>
        <strain evidence="4">JCM 31921</strain>
    </source>
</reference>
<dbReference type="Proteomes" id="UP001501410">
    <property type="component" value="Unassembled WGS sequence"/>
</dbReference>
<dbReference type="Pfam" id="PF06713">
    <property type="entry name" value="bPH_4"/>
    <property type="match status" value="1"/>
</dbReference>